<sequence length="1325" mass="145342">MSTTATMGEMANSAVEFYPKGTRGVGGGVRADGSHAGGDFGVTVAELSELMELRGADAIQKIQESYGDADGLCQRLQTSKTDGLSGDPADLERRGQIFGQNFIPPKKAKTFLELVWEALQDVTLIILEAAAIISLGLSFYQPPGGDTEACGVVSGASEDEGEGDTGWIEGAAILLSVVCVVLVTAFNDWSKEKQFRGLQSRIEQEQRVTVVRKGNVIQIPVADMVVGDVAQVKYGDLLPADGVLVQGNDLKLDESSLTGESDHVRKSVEKDPMLLSGTHVMEGSGKMLVTAVGVNSQTGIIFTLLGAGELEEEGKDKKGKQPDGAVENNQNKAKKQDGGVAMEMQPLKSAEGGEVEDREKKKTSVPKKEKSVLQGKLTKLAVQIGKAGLVMSAITVIILVLYFVINTFVVEGHTWLTECTPVYIQYFVKFFIIGVTVLVVAVPEGLPLAVTISLAYSVKKMMKDNNLVRHLDACETMGNATAICSDKTGTLTTNRMTVVQSHIGDVHHRAVPDPGQINPRTLDLLVNAISINSAYTSKILPPDVEGGLAKQVGNKTECGLLGFVLDLQQDYAPVREQIPEEKLYKVYTFNSVRKSMCTVIKLPDGSFRLYSKGASEIMLKKCSFILDANGEARTFRPRDRDEMVKQVIEPMACEGLRTICIAYRDLPGNPEPDWENEADIMTELICITVVGIEDPVRPEVPDAIRKCQRAGITVRMVTGDNINTARAIAAKCGIIHPGDDFICLEGKDFNRRIRNEKGEIEQERIDKIWPKLRVLARSSPTDKHTLVKGIIDSTVLEQRQVVAVTGDGTNDGPALKKADVGFAMGIAGTDVAKEASDIILTDDNFSSIVKAVMWGRNVYDSISKFLQFQLTVNVVAVIVAFTGACITQDSPLKAVQMLWVNLIMDTFASLALATEPPTEDLLLRKPYGRNNPLISLTMMKNILGHGVYQLIIIFTLLFIGERIFNIDSGRNAPLHSPPSEHYTIIFNTFVLMQLFNEINARKIHGERNVFDGIFANPIFCAIVLGTFAVQIVIVQWGGTPFSCAPLNVEQWLWCLFVGVGELLWGQVIATVPTARLPCLKEAGMGHEPGEEEGEEMAEDEEEIDCAERELRRGQILWFRGLNRIQTQMEVVSTFKRSGSFQGALSPPQQPIPAQPPGMRVVKAFRSNLYEGREKPESRNSIHNFMAHPEFLINDLIHNIPLIDDTDVDDESELSRYQHLHPALRKPPPPPAQPPPPARTHPTRPYRQYSLPVTPCNRNNNNNSSSSSSSSTDTHSNRNSSNAVTPSNRSPHHHHHQHHHIHHGRDRSGKPSAPHLAHLYCVETSV</sequence>
<keyword evidence="11 18" id="KW-0067">ATP-binding</keyword>
<name>A0A6A5FE94_PERFL</name>
<dbReference type="PANTHER" id="PTHR24093:SF284">
    <property type="entry name" value="PLASMA MEMBRANE CALCIUM-TRANSPORTING ATPASE 3"/>
    <property type="match status" value="1"/>
</dbReference>
<evidence type="ECO:0000256" key="5">
    <source>
        <dbReference type="ARBA" id="ARBA00022553"/>
    </source>
</evidence>
<dbReference type="InterPro" id="IPR004014">
    <property type="entry name" value="ATPase_P-typ_cation-transptr_N"/>
</dbReference>
<feature type="transmembrane region" description="Helical" evidence="18">
    <location>
        <begin position="389"/>
        <end position="410"/>
    </location>
</feature>
<evidence type="ECO:0000256" key="20">
    <source>
        <dbReference type="SAM" id="MobiDB-lite"/>
    </source>
</evidence>
<evidence type="ECO:0000256" key="13">
    <source>
        <dbReference type="ARBA" id="ARBA00022860"/>
    </source>
</evidence>
<evidence type="ECO:0000256" key="16">
    <source>
        <dbReference type="ARBA" id="ARBA00023065"/>
    </source>
</evidence>
<feature type="transmembrane region" description="Helical" evidence="18">
    <location>
        <begin position="942"/>
        <end position="960"/>
    </location>
</feature>
<keyword evidence="14" id="KW-1278">Translocase</keyword>
<dbReference type="Proteomes" id="UP000465112">
    <property type="component" value="Chromosome 5"/>
</dbReference>
<dbReference type="InterPro" id="IPR023214">
    <property type="entry name" value="HAD_sf"/>
</dbReference>
<keyword evidence="15 18" id="KW-1133">Transmembrane helix</keyword>
<feature type="region of interest" description="Disordered" evidence="20">
    <location>
        <begin position="312"/>
        <end position="368"/>
    </location>
</feature>
<evidence type="ECO:0000256" key="2">
    <source>
        <dbReference type="ARBA" id="ARBA00006124"/>
    </source>
</evidence>
<evidence type="ECO:0000256" key="10">
    <source>
        <dbReference type="ARBA" id="ARBA00022837"/>
    </source>
</evidence>
<dbReference type="Pfam" id="PF08282">
    <property type="entry name" value="Hydrolase_3"/>
    <property type="match status" value="1"/>
</dbReference>
<keyword evidence="12" id="KW-0460">Magnesium</keyword>
<dbReference type="EC" id="7.2.2.10" evidence="18"/>
<keyword evidence="6 18" id="KW-0109">Calcium transport</keyword>
<comment type="function">
    <text evidence="18">Catalyzes the hydrolysis of ATP coupled with the transport of calcium.</text>
</comment>
<dbReference type="InterPro" id="IPR001757">
    <property type="entry name" value="P_typ_ATPase"/>
</dbReference>
<comment type="subcellular location">
    <subcellularLocation>
        <location evidence="1">Cell membrane</location>
        <topology evidence="1">Multi-pass membrane protein</topology>
    </subcellularLocation>
    <subcellularLocation>
        <location evidence="18">Membrane</location>
        <topology evidence="18">Multi-pass membrane protein</topology>
    </subcellularLocation>
</comment>
<dbReference type="GO" id="GO:0098978">
    <property type="term" value="C:glutamatergic synapse"/>
    <property type="evidence" value="ECO:0007669"/>
    <property type="project" value="UniProtKB-ARBA"/>
</dbReference>
<protein>
    <recommendedName>
        <fullName evidence="18">Calcium-transporting ATPase</fullName>
        <ecNumber evidence="18">7.2.2.10</ecNumber>
    </recommendedName>
</protein>
<dbReference type="GO" id="GO:0005516">
    <property type="term" value="F:calmodulin binding"/>
    <property type="evidence" value="ECO:0007669"/>
    <property type="project" value="UniProtKB-KW"/>
</dbReference>
<dbReference type="Pfam" id="PF00689">
    <property type="entry name" value="Cation_ATPase_C"/>
    <property type="match status" value="1"/>
</dbReference>
<evidence type="ECO:0000256" key="17">
    <source>
        <dbReference type="ARBA" id="ARBA00023136"/>
    </source>
</evidence>
<dbReference type="FunFam" id="2.70.150.10:FF:000001">
    <property type="entry name" value="Calcium-transporting ATPase"/>
    <property type="match status" value="1"/>
</dbReference>
<dbReference type="Pfam" id="PF12424">
    <property type="entry name" value="ATP_Ca_trans_C"/>
    <property type="match status" value="2"/>
</dbReference>
<dbReference type="GO" id="GO:0005524">
    <property type="term" value="F:ATP binding"/>
    <property type="evidence" value="ECO:0007669"/>
    <property type="project" value="UniProtKB-KW"/>
</dbReference>
<keyword evidence="23" id="KW-1185">Reference proteome</keyword>
<dbReference type="Gene3D" id="3.40.50.1000">
    <property type="entry name" value="HAD superfamily/HAD-like"/>
    <property type="match status" value="1"/>
</dbReference>
<dbReference type="PANTHER" id="PTHR24093">
    <property type="entry name" value="CATION TRANSPORTING ATPASE"/>
    <property type="match status" value="1"/>
</dbReference>
<keyword evidence="10 18" id="KW-0106">Calcium</keyword>
<dbReference type="InterPro" id="IPR022141">
    <property type="entry name" value="ATP_Ca_trans_C"/>
</dbReference>
<keyword evidence="17 18" id="KW-0472">Membrane</keyword>
<dbReference type="NCBIfam" id="TIGR01517">
    <property type="entry name" value="ATPase-IIB_Ca"/>
    <property type="match status" value="1"/>
</dbReference>
<organism evidence="22 23">
    <name type="scientific">Perca fluviatilis</name>
    <name type="common">European perch</name>
    <dbReference type="NCBI Taxonomy" id="8168"/>
    <lineage>
        <taxon>Eukaryota</taxon>
        <taxon>Metazoa</taxon>
        <taxon>Chordata</taxon>
        <taxon>Craniata</taxon>
        <taxon>Vertebrata</taxon>
        <taxon>Euteleostomi</taxon>
        <taxon>Actinopterygii</taxon>
        <taxon>Neopterygii</taxon>
        <taxon>Teleostei</taxon>
        <taxon>Neoteleostei</taxon>
        <taxon>Acanthomorphata</taxon>
        <taxon>Eupercaria</taxon>
        <taxon>Perciformes</taxon>
        <taxon>Percoidei</taxon>
        <taxon>Percidae</taxon>
        <taxon>Percinae</taxon>
        <taxon>Perca</taxon>
    </lineage>
</organism>
<feature type="transmembrane region" description="Helical" evidence="18">
    <location>
        <begin position="1018"/>
        <end position="1038"/>
    </location>
</feature>
<dbReference type="FunFam" id="3.40.1110.10:FF:000032">
    <property type="entry name" value="Calcium-transporting ATPase"/>
    <property type="match status" value="1"/>
</dbReference>
<evidence type="ECO:0000256" key="3">
    <source>
        <dbReference type="ARBA" id="ARBA00022448"/>
    </source>
</evidence>
<dbReference type="SFLD" id="SFLDG00002">
    <property type="entry name" value="C1.7:_P-type_atpase_like"/>
    <property type="match status" value="1"/>
</dbReference>
<feature type="compositionally biased region" description="Basic residues" evidence="20">
    <location>
        <begin position="1289"/>
        <end position="1304"/>
    </location>
</feature>
<evidence type="ECO:0000256" key="1">
    <source>
        <dbReference type="ARBA" id="ARBA00004651"/>
    </source>
</evidence>
<dbReference type="GO" id="GO:0005388">
    <property type="term" value="F:P-type calcium transporter activity"/>
    <property type="evidence" value="ECO:0007669"/>
    <property type="project" value="UniProtKB-EC"/>
</dbReference>
<comment type="caution">
    <text evidence="18">Lacks conserved residue(s) required for the propagation of feature annotation.</text>
</comment>
<keyword evidence="13" id="KW-0112">Calmodulin-binding</keyword>
<dbReference type="GO" id="GO:0005886">
    <property type="term" value="C:plasma membrane"/>
    <property type="evidence" value="ECO:0007669"/>
    <property type="project" value="UniProtKB-SubCell"/>
</dbReference>
<feature type="coiled-coil region" evidence="19">
    <location>
        <begin position="1089"/>
        <end position="1116"/>
    </location>
</feature>
<feature type="transmembrane region" description="Helical" evidence="18">
    <location>
        <begin position="980"/>
        <end position="998"/>
    </location>
</feature>
<keyword evidence="19" id="KW-0175">Coiled coil</keyword>
<dbReference type="Gene3D" id="2.70.150.10">
    <property type="entry name" value="Calcium-transporting ATPase, cytoplasmic transduction domain A"/>
    <property type="match status" value="1"/>
</dbReference>
<dbReference type="FunFam" id="1.20.1110.10:FF:000008">
    <property type="entry name" value="Calcium-transporting ATPase"/>
    <property type="match status" value="1"/>
</dbReference>
<dbReference type="GO" id="GO:0030165">
    <property type="term" value="F:PDZ domain binding"/>
    <property type="evidence" value="ECO:0007669"/>
    <property type="project" value="TreeGrafter"/>
</dbReference>
<dbReference type="InterPro" id="IPR018303">
    <property type="entry name" value="ATPase_P-typ_P_site"/>
</dbReference>
<keyword evidence="7 18" id="KW-0812">Transmembrane</keyword>
<dbReference type="EMBL" id="VHII01000005">
    <property type="protein sequence ID" value="KAF1390918.1"/>
    <property type="molecule type" value="Genomic_DNA"/>
</dbReference>
<evidence type="ECO:0000256" key="7">
    <source>
        <dbReference type="ARBA" id="ARBA00022692"/>
    </source>
</evidence>
<dbReference type="Gene3D" id="1.20.1110.10">
    <property type="entry name" value="Calcium-transporting ATPase, transmembrane domain"/>
    <property type="match status" value="2"/>
</dbReference>
<keyword evidence="16 18" id="KW-0406">Ion transport</keyword>
<dbReference type="GO" id="GO:0046872">
    <property type="term" value="F:metal ion binding"/>
    <property type="evidence" value="ECO:0007669"/>
    <property type="project" value="UniProtKB-KW"/>
</dbReference>
<dbReference type="PRINTS" id="PR00119">
    <property type="entry name" value="CATATPASE"/>
</dbReference>
<dbReference type="FunFam" id="3.40.50.1000:FF:000007">
    <property type="entry name" value="Calcium-transporting ATPase"/>
    <property type="match status" value="1"/>
</dbReference>
<dbReference type="InterPro" id="IPR059000">
    <property type="entry name" value="ATPase_P-type_domA"/>
</dbReference>
<dbReference type="SFLD" id="SFLDS00003">
    <property type="entry name" value="Haloacid_Dehalogenase"/>
    <property type="match status" value="1"/>
</dbReference>
<evidence type="ECO:0000256" key="12">
    <source>
        <dbReference type="ARBA" id="ARBA00022842"/>
    </source>
</evidence>
<keyword evidence="3 18" id="KW-0813">Transport</keyword>
<dbReference type="SUPFAM" id="SSF81660">
    <property type="entry name" value="Metal cation-transporting ATPase, ATP-binding domain N"/>
    <property type="match status" value="1"/>
</dbReference>
<comment type="catalytic activity">
    <reaction evidence="18">
        <text>Ca(2+)(in) + ATP + H2O = Ca(2+)(out) + ADP + phosphate + H(+)</text>
        <dbReference type="Rhea" id="RHEA:18105"/>
        <dbReference type="ChEBI" id="CHEBI:15377"/>
        <dbReference type="ChEBI" id="CHEBI:15378"/>
        <dbReference type="ChEBI" id="CHEBI:29108"/>
        <dbReference type="ChEBI" id="CHEBI:30616"/>
        <dbReference type="ChEBI" id="CHEBI:43474"/>
        <dbReference type="ChEBI" id="CHEBI:456216"/>
        <dbReference type="EC" id="7.2.2.10"/>
    </reaction>
</comment>
<dbReference type="Pfam" id="PF00122">
    <property type="entry name" value="E1-E2_ATPase"/>
    <property type="match status" value="1"/>
</dbReference>
<evidence type="ECO:0000256" key="18">
    <source>
        <dbReference type="RuleBase" id="RU361146"/>
    </source>
</evidence>
<evidence type="ECO:0000313" key="22">
    <source>
        <dbReference type="EMBL" id="KAF1390918.1"/>
    </source>
</evidence>
<evidence type="ECO:0000256" key="15">
    <source>
        <dbReference type="ARBA" id="ARBA00022989"/>
    </source>
</evidence>
<dbReference type="InterPro" id="IPR008250">
    <property type="entry name" value="ATPase_P-typ_transduc_dom_A_sf"/>
</dbReference>
<dbReference type="SUPFAM" id="SSF81665">
    <property type="entry name" value="Calcium ATPase, transmembrane domain M"/>
    <property type="match status" value="1"/>
</dbReference>
<feature type="domain" description="Cation-transporting P-type ATPase N-terminal" evidence="21">
    <location>
        <begin position="63"/>
        <end position="139"/>
    </location>
</feature>
<comment type="caution">
    <text evidence="22">The sequence shown here is derived from an EMBL/GenBank/DDBJ whole genome shotgun (WGS) entry which is preliminary data.</text>
</comment>
<dbReference type="InterPro" id="IPR023298">
    <property type="entry name" value="ATPase_P-typ_TM_dom_sf"/>
</dbReference>
<dbReference type="SFLD" id="SFLDF00027">
    <property type="entry name" value="p-type_atpase"/>
    <property type="match status" value="1"/>
</dbReference>
<dbReference type="FunFam" id="1.20.1110.10:FF:000002">
    <property type="entry name" value="Calcium-transporting ATPase"/>
    <property type="match status" value="1"/>
</dbReference>
<feature type="compositionally biased region" description="Basic and acidic residues" evidence="20">
    <location>
        <begin position="355"/>
        <end position="368"/>
    </location>
</feature>
<evidence type="ECO:0000259" key="21">
    <source>
        <dbReference type="SMART" id="SM00831"/>
    </source>
</evidence>
<evidence type="ECO:0000256" key="19">
    <source>
        <dbReference type="SAM" id="Coils"/>
    </source>
</evidence>
<keyword evidence="8" id="KW-0479">Metal-binding</keyword>
<reference evidence="22 23" key="1">
    <citation type="submission" date="2019-06" db="EMBL/GenBank/DDBJ databases">
        <title>A chromosome-scale genome assembly of the European perch, Perca fluviatilis.</title>
        <authorList>
            <person name="Roques C."/>
            <person name="Zahm M."/>
            <person name="Cabau C."/>
            <person name="Klopp C."/>
            <person name="Bouchez O."/>
            <person name="Donnadieu C."/>
            <person name="Kuhl H."/>
            <person name="Gislard M."/>
            <person name="Guendouz S."/>
            <person name="Journot L."/>
            <person name="Haffray P."/>
            <person name="Bestin A."/>
            <person name="Morvezen R."/>
            <person name="Feron R."/>
            <person name="Wen M."/>
            <person name="Jouanno E."/>
            <person name="Herpin A."/>
            <person name="Schartl M."/>
            <person name="Postlethwait J."/>
            <person name="Schaerlinger B."/>
            <person name="Chardard D."/>
            <person name="Lecocq T."/>
            <person name="Poncet C."/>
            <person name="Jaffrelo L."/>
            <person name="Lampietro C."/>
            <person name="Guiguen Y."/>
        </authorList>
    </citation>
    <scope>NUCLEOTIDE SEQUENCE [LARGE SCALE GENOMIC DNA]</scope>
    <source>
        <tissue evidence="22">Blood</tissue>
    </source>
</reference>
<dbReference type="PROSITE" id="PS00154">
    <property type="entry name" value="ATPASE_E1_E2"/>
    <property type="match status" value="1"/>
</dbReference>
<dbReference type="GO" id="GO:0016887">
    <property type="term" value="F:ATP hydrolysis activity"/>
    <property type="evidence" value="ECO:0007669"/>
    <property type="project" value="InterPro"/>
</dbReference>
<dbReference type="InterPro" id="IPR006408">
    <property type="entry name" value="P-type_ATPase_IIB"/>
</dbReference>
<comment type="similarity">
    <text evidence="2 18">Belongs to the cation transport ATPase (P-type) (TC 3.A.3) family. Type IIB subfamily.</text>
</comment>
<dbReference type="SMART" id="SM00831">
    <property type="entry name" value="Cation_ATPase_N"/>
    <property type="match status" value="1"/>
</dbReference>
<dbReference type="InterPro" id="IPR023299">
    <property type="entry name" value="ATPase_P-typ_cyto_dom_N"/>
</dbReference>
<evidence type="ECO:0000313" key="23">
    <source>
        <dbReference type="Proteomes" id="UP000465112"/>
    </source>
</evidence>
<dbReference type="Pfam" id="PF00690">
    <property type="entry name" value="Cation_ATPase_N"/>
    <property type="match status" value="1"/>
</dbReference>
<dbReference type="Gene3D" id="3.40.1110.10">
    <property type="entry name" value="Calcium-transporting ATPase, cytoplasmic domain N"/>
    <property type="match status" value="1"/>
</dbReference>
<evidence type="ECO:0000256" key="4">
    <source>
        <dbReference type="ARBA" id="ARBA00022475"/>
    </source>
</evidence>
<dbReference type="CDD" id="cd02081">
    <property type="entry name" value="P-type_ATPase_Ca_PMCA-like"/>
    <property type="match status" value="1"/>
</dbReference>
<evidence type="ECO:0000256" key="9">
    <source>
        <dbReference type="ARBA" id="ARBA00022741"/>
    </source>
</evidence>
<keyword evidence="4" id="KW-1003">Cell membrane</keyword>
<keyword evidence="9 18" id="KW-0547">Nucleotide-binding</keyword>
<feature type="compositionally biased region" description="Low complexity" evidence="20">
    <location>
        <begin position="1256"/>
        <end position="1281"/>
    </location>
</feature>
<evidence type="ECO:0000256" key="6">
    <source>
        <dbReference type="ARBA" id="ARBA00022568"/>
    </source>
</evidence>
<feature type="transmembrane region" description="Helical" evidence="18">
    <location>
        <begin position="430"/>
        <end position="456"/>
    </location>
</feature>
<dbReference type="FunFam" id="1.20.1110.10:FF:000001">
    <property type="entry name" value="Calcium-transporting ATPase"/>
    <property type="match status" value="1"/>
</dbReference>
<evidence type="ECO:0000256" key="14">
    <source>
        <dbReference type="ARBA" id="ARBA00022967"/>
    </source>
</evidence>
<dbReference type="NCBIfam" id="TIGR01494">
    <property type="entry name" value="ATPase_P-type"/>
    <property type="match status" value="3"/>
</dbReference>
<dbReference type="SUPFAM" id="SSF56784">
    <property type="entry name" value="HAD-like"/>
    <property type="match status" value="1"/>
</dbReference>
<dbReference type="InterPro" id="IPR006068">
    <property type="entry name" value="ATPase_P-typ_cation-transptr_C"/>
</dbReference>
<evidence type="ECO:0000256" key="11">
    <source>
        <dbReference type="ARBA" id="ARBA00022840"/>
    </source>
</evidence>
<feature type="region of interest" description="Disordered" evidence="20">
    <location>
        <begin position="1220"/>
        <end position="1312"/>
    </location>
</feature>
<feature type="compositionally biased region" description="Pro residues" evidence="20">
    <location>
        <begin position="1224"/>
        <end position="1238"/>
    </location>
</feature>
<dbReference type="SUPFAM" id="SSF81653">
    <property type="entry name" value="Calcium ATPase, transduction domain A"/>
    <property type="match status" value="1"/>
</dbReference>
<dbReference type="GO" id="GO:0051480">
    <property type="term" value="P:regulation of cytosolic calcium ion concentration"/>
    <property type="evidence" value="ECO:0007669"/>
    <property type="project" value="TreeGrafter"/>
</dbReference>
<proteinExistence type="inferred from homology"/>
<keyword evidence="5" id="KW-0597">Phosphoprotein</keyword>
<gene>
    <name evidence="22" type="ORF">PFLUV_G00063100</name>
</gene>
<evidence type="ECO:0000256" key="8">
    <source>
        <dbReference type="ARBA" id="ARBA00022723"/>
    </source>
</evidence>
<dbReference type="Pfam" id="PF13246">
    <property type="entry name" value="Cation_ATPase"/>
    <property type="match status" value="1"/>
</dbReference>
<dbReference type="InterPro" id="IPR036412">
    <property type="entry name" value="HAD-like_sf"/>
</dbReference>
<dbReference type="InterPro" id="IPR044492">
    <property type="entry name" value="P_typ_ATPase_HD_dom"/>
</dbReference>
<accession>A0A6A5FE94</accession>